<dbReference type="Gene3D" id="2.160.10.10">
    <property type="entry name" value="Hexapeptide repeat proteins"/>
    <property type="match status" value="1"/>
</dbReference>
<dbReference type="RefSeq" id="WP_182167185.1">
    <property type="nucleotide sequence ID" value="NZ_JACFXV010000063.1"/>
</dbReference>
<dbReference type="SUPFAM" id="SSF51161">
    <property type="entry name" value="Trimeric LpxA-like enzymes"/>
    <property type="match status" value="1"/>
</dbReference>
<organism evidence="1 2">
    <name type="scientific">Stappia albiluteola</name>
    <dbReference type="NCBI Taxonomy" id="2758565"/>
    <lineage>
        <taxon>Bacteria</taxon>
        <taxon>Pseudomonadati</taxon>
        <taxon>Pseudomonadota</taxon>
        <taxon>Alphaproteobacteria</taxon>
        <taxon>Hyphomicrobiales</taxon>
        <taxon>Stappiaceae</taxon>
        <taxon>Stappia</taxon>
    </lineage>
</organism>
<dbReference type="EMBL" id="JACFXV010000063">
    <property type="protein sequence ID" value="MBA5778682.1"/>
    <property type="molecule type" value="Genomic_DNA"/>
</dbReference>
<dbReference type="Proteomes" id="UP000541109">
    <property type="component" value="Unassembled WGS sequence"/>
</dbReference>
<comment type="caution">
    <text evidence="1">The sequence shown here is derived from an EMBL/GenBank/DDBJ whole genome shotgun (WGS) entry which is preliminary data.</text>
</comment>
<name>A0A839AID2_9HYPH</name>
<proteinExistence type="predicted"/>
<evidence type="ECO:0000313" key="2">
    <source>
        <dbReference type="Proteomes" id="UP000541109"/>
    </source>
</evidence>
<protein>
    <submittedName>
        <fullName evidence="1">Uncharacterized protein</fullName>
    </submittedName>
</protein>
<sequence length="210" mass="21765">MFLQKDIEALDSQRSKLGFLSIHETVALADRGVTILDPFSTLISRPVKIGAGTILYPSLILECGEGGTLTIGNGNVFWPGVRLCAKPGSIAIGDGNEFGEGGFIARANREDSRIVIGSGGRYQAGASVSGASDLGSGSQILGPIAVDSCILGAGEPHTHPNPDRRGAVLKGQGRARNVRLAAGEVIFGNGVFSQDAVERQTAYHPPAPST</sequence>
<gene>
    <name evidence="1" type="ORF">H2509_16245</name>
</gene>
<dbReference type="InterPro" id="IPR011004">
    <property type="entry name" value="Trimer_LpxA-like_sf"/>
</dbReference>
<evidence type="ECO:0000313" key="1">
    <source>
        <dbReference type="EMBL" id="MBA5778682.1"/>
    </source>
</evidence>
<accession>A0A839AID2</accession>
<keyword evidence="2" id="KW-1185">Reference proteome</keyword>
<reference evidence="1 2" key="1">
    <citation type="submission" date="2020-07" db="EMBL/GenBank/DDBJ databases">
        <title>Stappia sp., F7233, whole genome shotgun sequencing project.</title>
        <authorList>
            <person name="Jiang S."/>
            <person name="Liu Z.W."/>
            <person name="Du Z.J."/>
        </authorList>
    </citation>
    <scope>NUCLEOTIDE SEQUENCE [LARGE SCALE GENOMIC DNA]</scope>
    <source>
        <strain evidence="1 2">F7233</strain>
    </source>
</reference>
<dbReference type="AlphaFoldDB" id="A0A839AID2"/>